<name>D0NHC4_PHYIT</name>
<dbReference type="RefSeq" id="XP_002901707.1">
    <property type="nucleotide sequence ID" value="XM_002901661.1"/>
</dbReference>
<accession>D0NHC4</accession>
<dbReference type="GeneID" id="9476095"/>
<proteinExistence type="predicted"/>
<feature type="region of interest" description="Disordered" evidence="1">
    <location>
        <begin position="316"/>
        <end position="361"/>
    </location>
</feature>
<evidence type="ECO:0008006" key="4">
    <source>
        <dbReference type="Google" id="ProtNLM"/>
    </source>
</evidence>
<keyword evidence="3" id="KW-1185">Reference proteome</keyword>
<gene>
    <name evidence="2" type="ORF">PITG_10895</name>
</gene>
<reference evidence="3" key="1">
    <citation type="journal article" date="2009" name="Nature">
        <title>Genome sequence and analysis of the Irish potato famine pathogen Phytophthora infestans.</title>
        <authorList>
            <consortium name="The Broad Institute Genome Sequencing Platform"/>
            <person name="Haas B.J."/>
            <person name="Kamoun S."/>
            <person name="Zody M.C."/>
            <person name="Jiang R.H."/>
            <person name="Handsaker R.E."/>
            <person name="Cano L.M."/>
            <person name="Grabherr M."/>
            <person name="Kodira C.D."/>
            <person name="Raffaele S."/>
            <person name="Torto-Alalibo T."/>
            <person name="Bozkurt T.O."/>
            <person name="Ah-Fong A.M."/>
            <person name="Alvarado L."/>
            <person name="Anderson V.L."/>
            <person name="Armstrong M.R."/>
            <person name="Avrova A."/>
            <person name="Baxter L."/>
            <person name="Beynon J."/>
            <person name="Boevink P.C."/>
            <person name="Bollmann S.R."/>
            <person name="Bos J.I."/>
            <person name="Bulone V."/>
            <person name="Cai G."/>
            <person name="Cakir C."/>
            <person name="Carrington J.C."/>
            <person name="Chawner M."/>
            <person name="Conti L."/>
            <person name="Costanzo S."/>
            <person name="Ewan R."/>
            <person name="Fahlgren N."/>
            <person name="Fischbach M.A."/>
            <person name="Fugelstad J."/>
            <person name="Gilroy E.M."/>
            <person name="Gnerre S."/>
            <person name="Green P.J."/>
            <person name="Grenville-Briggs L.J."/>
            <person name="Griffith J."/>
            <person name="Grunwald N.J."/>
            <person name="Horn K."/>
            <person name="Horner N.R."/>
            <person name="Hu C.H."/>
            <person name="Huitema E."/>
            <person name="Jeong D.H."/>
            <person name="Jones A.M."/>
            <person name="Jones J.D."/>
            <person name="Jones R.W."/>
            <person name="Karlsson E.K."/>
            <person name="Kunjeti S.G."/>
            <person name="Lamour K."/>
            <person name="Liu Z."/>
            <person name="Ma L."/>
            <person name="Maclean D."/>
            <person name="Chibucos M.C."/>
            <person name="McDonald H."/>
            <person name="McWalters J."/>
            <person name="Meijer H.J."/>
            <person name="Morgan W."/>
            <person name="Morris P.F."/>
            <person name="Munro C.A."/>
            <person name="O'Neill K."/>
            <person name="Ospina-Giraldo M."/>
            <person name="Pinzon A."/>
            <person name="Pritchard L."/>
            <person name="Ramsahoye B."/>
            <person name="Ren Q."/>
            <person name="Restrepo S."/>
            <person name="Roy S."/>
            <person name="Sadanandom A."/>
            <person name="Savidor A."/>
            <person name="Schornack S."/>
            <person name="Schwartz D.C."/>
            <person name="Schumann U.D."/>
            <person name="Schwessinger B."/>
            <person name="Seyer L."/>
            <person name="Sharpe T."/>
            <person name="Silvar C."/>
            <person name="Song J."/>
            <person name="Studholme D.J."/>
            <person name="Sykes S."/>
            <person name="Thines M."/>
            <person name="van de Vondervoort P.J."/>
            <person name="Phuntumart V."/>
            <person name="Wawra S."/>
            <person name="Weide R."/>
            <person name="Win J."/>
            <person name="Young C."/>
            <person name="Zhou S."/>
            <person name="Fry W."/>
            <person name="Meyers B.C."/>
            <person name="van West P."/>
            <person name="Ristaino J."/>
            <person name="Govers F."/>
            <person name="Birch P.R."/>
            <person name="Whisson S.C."/>
            <person name="Judelson H.S."/>
            <person name="Nusbaum C."/>
        </authorList>
    </citation>
    <scope>NUCLEOTIDE SEQUENCE [LARGE SCALE GENOMIC DNA]</scope>
    <source>
        <strain evidence="3">T30-4</strain>
    </source>
</reference>
<evidence type="ECO:0000313" key="3">
    <source>
        <dbReference type="Proteomes" id="UP000006643"/>
    </source>
</evidence>
<dbReference type="EMBL" id="DS028137">
    <property type="protein sequence ID" value="EEY58763.1"/>
    <property type="molecule type" value="Genomic_DNA"/>
</dbReference>
<evidence type="ECO:0000313" key="2">
    <source>
        <dbReference type="EMBL" id="EEY58763.1"/>
    </source>
</evidence>
<dbReference type="OMA" id="ACSQQKY"/>
<dbReference type="AlphaFoldDB" id="D0NHC4"/>
<dbReference type="KEGG" id="pif:PITG_10895"/>
<dbReference type="eggNOG" id="ENOG502QT53">
    <property type="taxonomic scope" value="Eukaryota"/>
</dbReference>
<dbReference type="Proteomes" id="UP000006643">
    <property type="component" value="Unassembled WGS sequence"/>
</dbReference>
<dbReference type="OrthoDB" id="108408at2759"/>
<protein>
    <recommendedName>
        <fullName evidence="4">Mediator of RNA polymerase II transcription subunit 1</fullName>
    </recommendedName>
</protein>
<dbReference type="HOGENOM" id="CLU_017339_0_0_1"/>
<evidence type="ECO:0000256" key="1">
    <source>
        <dbReference type="SAM" id="MobiDB-lite"/>
    </source>
</evidence>
<feature type="compositionally biased region" description="Low complexity" evidence="1">
    <location>
        <begin position="320"/>
        <end position="336"/>
    </location>
</feature>
<organism evidence="2 3">
    <name type="scientific">Phytophthora infestans (strain T30-4)</name>
    <name type="common">Potato late blight agent</name>
    <dbReference type="NCBI Taxonomy" id="403677"/>
    <lineage>
        <taxon>Eukaryota</taxon>
        <taxon>Sar</taxon>
        <taxon>Stramenopiles</taxon>
        <taxon>Oomycota</taxon>
        <taxon>Peronosporomycetes</taxon>
        <taxon>Peronosporales</taxon>
        <taxon>Peronosporaceae</taxon>
        <taxon>Phytophthora</taxon>
    </lineage>
</organism>
<sequence length="670" mass="73318">MIDGLRKLRVMSTPTPTPAGMGTAAGTAIAPNKNSPHLHSVASSLRSCLDGMLPDNLRNDSAAFQQHLTQQKTRLQTEKNSWRFGLNYLFETLKQHKDWYARNQQFVQLRKDVKRFEAHVATVRTILSESVSKLDLEAGLRGAELEGRVGAYKIMFEVTKIVSNLSRPLVKLQILKPNESSLSVYCDTFVLDIVLSGGEGAVESASLTTVEKDQTSQFPDRDEDLLASLKLLANGDSTNFTEKLHRLINRAELAVKFPEMNFEQLEMELYTKVTEACSQQKYWSAKRAVEGVRVMFKDPNACIPVIEPPRKRVKLDEAQASATSAAGASGATTGATDSVAMDGSNDDHDDPSKTSSTDVLSPLANGEWTGSISFIEWRDQVALHVVGEAPLVMVGQQARKLALVAMQKHAKTAATAQKDVHEDEKLFNEFVSWTTPDGKKPILPRLHFARDRSICSVFPSRSSLAMRQEYTLTTKEISGGLKLHSFPIPLMNASMETLTNVLQVCGRSLFFHALLLSAFCSRSNTFGQRIAADNDEAVNARIKVDVAAAERITMNTGDLLGADKQVLIEVNTKPDCSLELSVKYQTEATPSLPLENAATLQKLASVCHSIPLLTYYALKRTVQAKNGPSSAVAAGANGEDCNGIAALDGDLSVSMKMEGEGMLLDEMDMF</sequence>
<dbReference type="InParanoid" id="D0NHC4"/>
<dbReference type="VEuPathDB" id="FungiDB:PITG_10895"/>